<evidence type="ECO:0000256" key="2">
    <source>
        <dbReference type="ARBA" id="ARBA00007613"/>
    </source>
</evidence>
<evidence type="ECO:0000313" key="10">
    <source>
        <dbReference type="Proteomes" id="UP000319040"/>
    </source>
</evidence>
<dbReference type="EMBL" id="FXTB01000008">
    <property type="protein sequence ID" value="SMO81078.1"/>
    <property type="molecule type" value="Genomic_DNA"/>
</dbReference>
<accession>A0A521EAV8</accession>
<keyword evidence="6" id="KW-0472">Membrane</keyword>
<dbReference type="Proteomes" id="UP000319040">
    <property type="component" value="Unassembled WGS sequence"/>
</dbReference>
<evidence type="ECO:0000313" key="9">
    <source>
        <dbReference type="EMBL" id="SMO81078.1"/>
    </source>
</evidence>
<dbReference type="GO" id="GO:0015288">
    <property type="term" value="F:porin activity"/>
    <property type="evidence" value="ECO:0007669"/>
    <property type="project" value="TreeGrafter"/>
</dbReference>
<dbReference type="InterPro" id="IPR003423">
    <property type="entry name" value="OMP_efflux"/>
</dbReference>
<dbReference type="PANTHER" id="PTHR30026">
    <property type="entry name" value="OUTER MEMBRANE PROTEIN TOLC"/>
    <property type="match status" value="1"/>
</dbReference>
<comment type="subcellular location">
    <subcellularLocation>
        <location evidence="1">Cell outer membrane</location>
    </subcellularLocation>
</comment>
<evidence type="ECO:0000256" key="5">
    <source>
        <dbReference type="ARBA" id="ARBA00022692"/>
    </source>
</evidence>
<feature type="chain" id="PRO_5021898510" evidence="8">
    <location>
        <begin position="22"/>
        <end position="498"/>
    </location>
</feature>
<evidence type="ECO:0000256" key="7">
    <source>
        <dbReference type="ARBA" id="ARBA00023237"/>
    </source>
</evidence>
<dbReference type="GO" id="GO:1990281">
    <property type="term" value="C:efflux pump complex"/>
    <property type="evidence" value="ECO:0007669"/>
    <property type="project" value="TreeGrafter"/>
</dbReference>
<evidence type="ECO:0000256" key="3">
    <source>
        <dbReference type="ARBA" id="ARBA00022448"/>
    </source>
</evidence>
<reference evidence="9 10" key="1">
    <citation type="submission" date="2017-05" db="EMBL/GenBank/DDBJ databases">
        <authorList>
            <person name="Varghese N."/>
            <person name="Submissions S."/>
        </authorList>
    </citation>
    <scope>NUCLEOTIDE SEQUENCE [LARGE SCALE GENOMIC DNA]</scope>
    <source>
        <strain evidence="9 10">DSM 27040</strain>
    </source>
</reference>
<keyword evidence="3" id="KW-0813">Transport</keyword>
<proteinExistence type="inferred from homology"/>
<keyword evidence="5" id="KW-0812">Transmembrane</keyword>
<keyword evidence="4" id="KW-1134">Transmembrane beta strand</keyword>
<evidence type="ECO:0000256" key="8">
    <source>
        <dbReference type="SAM" id="SignalP"/>
    </source>
</evidence>
<dbReference type="InterPro" id="IPR051906">
    <property type="entry name" value="TolC-like"/>
</dbReference>
<dbReference type="AlphaFoldDB" id="A0A521EAV8"/>
<dbReference type="GO" id="GO:0015562">
    <property type="term" value="F:efflux transmembrane transporter activity"/>
    <property type="evidence" value="ECO:0007669"/>
    <property type="project" value="InterPro"/>
</dbReference>
<dbReference type="PANTHER" id="PTHR30026:SF20">
    <property type="entry name" value="OUTER MEMBRANE PROTEIN TOLC"/>
    <property type="match status" value="1"/>
</dbReference>
<keyword evidence="7" id="KW-0998">Cell outer membrane</keyword>
<evidence type="ECO:0000256" key="4">
    <source>
        <dbReference type="ARBA" id="ARBA00022452"/>
    </source>
</evidence>
<keyword evidence="10" id="KW-1185">Reference proteome</keyword>
<keyword evidence="8" id="KW-0732">Signal</keyword>
<sequence>MTVKKMLLSIGYSCLFSFIFAQQSIKPKLKLSLQNVVDLAISQSSSIKYEQNRYENYYWRYKNHQAQYRPQLVLTGNLPNFEQSTRPITQNDGSVQFRKIGRFQNSAELSLNQSIPQTGTKIYAQSTLFRNEDLEQNYVNFQGNPFVIGITQPIFAYNWMKWSRKTEPLVYTEAQKNYIESIEEISRNATRRFFNYLSVQTNYKLAENNLKNSKDNLRIADTKFKLGTISENDFSRIRLSVLTAQKSLSQATMDLKNADFELKKYIGLEQSSNIELLMPLNMFLFEVDAQKALEEALANRKETTQYERRLIEADRNLTQAKKNNGLAATLRATYGTSNISDDIPGVYSNTADQKSVKLSLAIPILDWGKSSSNVKLAESKRDLVVFDVQQDRENFERTVIVQVEQFALLKEQLDIAEEADKVASNGYLIALKKFQNGEISITDLNISLSERDKATQDYIRSIQAYWTAYYRLRELTLYDFEKDQKIVYDNPLLNGIKN</sequence>
<gene>
    <name evidence="9" type="ORF">SAMN06265379_10885</name>
</gene>
<dbReference type="Gene3D" id="1.20.1600.10">
    <property type="entry name" value="Outer membrane efflux proteins (OEP)"/>
    <property type="match status" value="1"/>
</dbReference>
<dbReference type="Pfam" id="PF02321">
    <property type="entry name" value="OEP"/>
    <property type="match status" value="2"/>
</dbReference>
<protein>
    <submittedName>
        <fullName evidence="9">Outer membrane efflux protein</fullName>
    </submittedName>
</protein>
<organism evidence="9 10">
    <name type="scientific">Saccharicrinis carchari</name>
    <dbReference type="NCBI Taxonomy" id="1168039"/>
    <lineage>
        <taxon>Bacteria</taxon>
        <taxon>Pseudomonadati</taxon>
        <taxon>Bacteroidota</taxon>
        <taxon>Bacteroidia</taxon>
        <taxon>Marinilabiliales</taxon>
        <taxon>Marinilabiliaceae</taxon>
        <taxon>Saccharicrinis</taxon>
    </lineage>
</organism>
<evidence type="ECO:0000256" key="1">
    <source>
        <dbReference type="ARBA" id="ARBA00004442"/>
    </source>
</evidence>
<dbReference type="SUPFAM" id="SSF56954">
    <property type="entry name" value="Outer membrane efflux proteins (OEP)"/>
    <property type="match status" value="1"/>
</dbReference>
<evidence type="ECO:0000256" key="6">
    <source>
        <dbReference type="ARBA" id="ARBA00023136"/>
    </source>
</evidence>
<dbReference type="OrthoDB" id="940457at2"/>
<name>A0A521EAV8_SACCC</name>
<dbReference type="GO" id="GO:0009279">
    <property type="term" value="C:cell outer membrane"/>
    <property type="evidence" value="ECO:0007669"/>
    <property type="project" value="UniProtKB-SubCell"/>
</dbReference>
<feature type="signal peptide" evidence="8">
    <location>
        <begin position="1"/>
        <end position="21"/>
    </location>
</feature>
<comment type="similarity">
    <text evidence="2">Belongs to the outer membrane factor (OMF) (TC 1.B.17) family.</text>
</comment>